<dbReference type="RefSeq" id="XP_052945341.1">
    <property type="nucleotide sequence ID" value="XM_053088610.1"/>
</dbReference>
<dbReference type="AlphaFoldDB" id="A0AA38LVD0"/>
<name>A0AA38LVD0_9TREE</name>
<feature type="region of interest" description="Disordered" evidence="1">
    <location>
        <begin position="690"/>
        <end position="713"/>
    </location>
</feature>
<feature type="compositionally biased region" description="Basic and acidic residues" evidence="1">
    <location>
        <begin position="211"/>
        <end position="233"/>
    </location>
</feature>
<dbReference type="GeneID" id="77727815"/>
<feature type="region of interest" description="Disordered" evidence="1">
    <location>
        <begin position="190"/>
        <end position="307"/>
    </location>
</feature>
<evidence type="ECO:0000256" key="1">
    <source>
        <dbReference type="SAM" id="MobiDB-lite"/>
    </source>
</evidence>
<reference evidence="2" key="1">
    <citation type="journal article" date="2022" name="G3 (Bethesda)">
        <title>High quality genome of the basidiomycete yeast Dioszegia hungarica PDD-24b-2 isolated from cloud water.</title>
        <authorList>
            <person name="Jarrige D."/>
            <person name="Haridas S."/>
            <person name="Bleykasten-Grosshans C."/>
            <person name="Joly M."/>
            <person name="Nadalig T."/>
            <person name="Sancelme M."/>
            <person name="Vuilleumier S."/>
            <person name="Grigoriev I.V."/>
            <person name="Amato P."/>
            <person name="Bringel F."/>
        </authorList>
    </citation>
    <scope>NUCLEOTIDE SEQUENCE</scope>
    <source>
        <strain evidence="2">PDD-24b-2</strain>
    </source>
</reference>
<feature type="region of interest" description="Disordered" evidence="1">
    <location>
        <begin position="385"/>
        <end position="415"/>
    </location>
</feature>
<organism evidence="2 3">
    <name type="scientific">Dioszegia hungarica</name>
    <dbReference type="NCBI Taxonomy" id="4972"/>
    <lineage>
        <taxon>Eukaryota</taxon>
        <taxon>Fungi</taxon>
        <taxon>Dikarya</taxon>
        <taxon>Basidiomycota</taxon>
        <taxon>Agaricomycotina</taxon>
        <taxon>Tremellomycetes</taxon>
        <taxon>Tremellales</taxon>
        <taxon>Bulleribasidiaceae</taxon>
        <taxon>Dioszegia</taxon>
    </lineage>
</organism>
<proteinExistence type="predicted"/>
<feature type="region of interest" description="Disordered" evidence="1">
    <location>
        <begin position="589"/>
        <end position="613"/>
    </location>
</feature>
<comment type="caution">
    <text evidence="2">The sequence shown here is derived from an EMBL/GenBank/DDBJ whole genome shotgun (WGS) entry which is preliminary data.</text>
</comment>
<feature type="compositionally biased region" description="Low complexity" evidence="1">
    <location>
        <begin position="390"/>
        <end position="399"/>
    </location>
</feature>
<gene>
    <name evidence="2" type="ORF">MKK02DRAFT_32954</name>
</gene>
<accession>A0AA38LVD0</accession>
<feature type="compositionally biased region" description="Polar residues" evidence="1">
    <location>
        <begin position="257"/>
        <end position="269"/>
    </location>
</feature>
<dbReference type="Proteomes" id="UP001164286">
    <property type="component" value="Unassembled WGS sequence"/>
</dbReference>
<feature type="compositionally biased region" description="Gly residues" evidence="1">
    <location>
        <begin position="196"/>
        <end position="208"/>
    </location>
</feature>
<keyword evidence="3" id="KW-1185">Reference proteome</keyword>
<evidence type="ECO:0000313" key="3">
    <source>
        <dbReference type="Proteomes" id="UP001164286"/>
    </source>
</evidence>
<evidence type="ECO:0000313" key="2">
    <source>
        <dbReference type="EMBL" id="KAI9635564.1"/>
    </source>
</evidence>
<feature type="region of interest" description="Disordered" evidence="1">
    <location>
        <begin position="923"/>
        <end position="990"/>
    </location>
</feature>
<feature type="region of interest" description="Disordered" evidence="1">
    <location>
        <begin position="1"/>
        <end position="24"/>
    </location>
</feature>
<feature type="compositionally biased region" description="Low complexity" evidence="1">
    <location>
        <begin position="291"/>
        <end position="307"/>
    </location>
</feature>
<protein>
    <submittedName>
        <fullName evidence="2">Uncharacterized protein</fullName>
    </submittedName>
</protein>
<dbReference type="EMBL" id="JAKWFO010000005">
    <property type="protein sequence ID" value="KAI9635564.1"/>
    <property type="molecule type" value="Genomic_DNA"/>
</dbReference>
<feature type="compositionally biased region" description="Low complexity" evidence="1">
    <location>
        <begin position="947"/>
        <end position="967"/>
    </location>
</feature>
<sequence length="1000" mass="108667">MPSSGTPIEDPEPAPPSTPPQNTTRALLQSLEELRDSLSVRVAQLASAVERLRIQAGQLEQGLGVVPPPGRTRFSGSLLSPQQPANLLHPAQDMPLQFSQNDTPLISTSAIATEVAQLDRPITSAEIHRLLDRASQSLSETPDLRAAEMEGTLDGLREVRNSLQGGIRELTEVGETQSRLRQRMRARWDGTNRPIGEGGVGDYIGGSGPIDSKERESVRRIAEIKKESEDRRKSPTAKARRARMEQMEWEPCPYVASGTSSGLPPTNTKDAGRPPTIVRTSGVTPPPARPAVPRQSNNAPSSSTTAAAAALAHTRLAGTRSAVSHLDAASLDAIHAEIAQLDLNLEPDEYMDGLSRIIRRALLPPGVAEDSEAAEALLSTLPGWGPPSPLSSSSSSSSTAIGDARDAGLTYRGRDVRDRLRESTYTLPSGRLPADMPSLQQARDGLWAIMNPTDHAGTAGTTNNHVPPDEEIVEAALVAQVAAAQDATSALEYADQLARLRADRRERVLRAREIVIELARPRQQNTARSARELVDAATVIREDRTAGREARASERHAAYEVTVRAELRAAQAHRIRAFNRYQELVASRARRETRGPAQPAVPMPRPPTGRDIGTDAIITVIPVLSPTEREDAEMDEDMARQSFIAAQMREAAVQQRLLSAQNRLRVMTSVETSAAERLLQDQMGSMAIASDQREQPNRADAVSGRARPAGSRGNEMVRELAQRAAGVDDGVLPGGVGWASATRSARRTVRPRGEEPEDVDTLVRMRHLQETRPGTPERIEARRRNLAAIRQDLVARRRTHEAQRLAAAENVNTGADAGTDPSIQQLLLDAQHVNEARRSLYETLEQDHTDWEVTPSSPITATGNADYSHIQVSVGTSTESDEEFFRRRDETLRRAGYELHPAVMGVSGARVVRIGRTDLEETGRELLLPQPPYQSAAVTPVAEPRASSSSSPLQSPKAETAAPTAPTLGNGPDTEMRARTGPTVARPRRRERVYISLLDL</sequence>